<dbReference type="GO" id="GO:0160140">
    <property type="term" value="F:23S rRNA pseudouridine(1911/1915/1917) synthase activity"/>
    <property type="evidence" value="ECO:0007669"/>
    <property type="project" value="UniProtKB-EC"/>
</dbReference>
<sequence length="347" mass="37988">MSGVQMITVEPGDGDQRLDRWLRRLFPHVSQGRIEKMCRKGELRVDGGRVKGSTRLQAGQVVRVPPLPDPDHKPAPTRPRVTDAEAKMIQSCVIYRDDHVLALNKPHGLPVQGGSGQARHVDGLSEALRFGYDENPRLVHRLDKDTSGVLLMARTREAAKGLTAAFRHRNTRKIYWALVAGVPTPYLGEIKTGLVKAPGHGKQGEGEKMIAVHLNEIDSTPGAKRAHTLYATLYRVASRASWVAMEPVTGRTHQLRAHMAAIGHPIIGDGKYGGSGQENLGDGWGAQLGGVISKKLHLHARTASFKHPVTGKQITINAPLPPHMKDSWDTLGWTEDLAAEDPFEALR</sequence>
<dbReference type="PANTHER" id="PTHR21600:SF44">
    <property type="entry name" value="RIBOSOMAL LARGE SUBUNIT PSEUDOURIDINE SYNTHASE D"/>
    <property type="match status" value="1"/>
</dbReference>
<keyword evidence="5" id="KW-0694">RNA-binding</keyword>
<evidence type="ECO:0000313" key="9">
    <source>
        <dbReference type="Proteomes" id="UP000325134"/>
    </source>
</evidence>
<evidence type="ECO:0000259" key="7">
    <source>
        <dbReference type="SMART" id="SM00363"/>
    </source>
</evidence>
<dbReference type="SUPFAM" id="SSF55174">
    <property type="entry name" value="Alpha-L RNA-binding motif"/>
    <property type="match status" value="1"/>
</dbReference>
<feature type="active site" evidence="4">
    <location>
        <position position="143"/>
    </location>
</feature>
<evidence type="ECO:0000256" key="3">
    <source>
        <dbReference type="ARBA" id="ARBA00036882"/>
    </source>
</evidence>
<evidence type="ECO:0000256" key="4">
    <source>
        <dbReference type="PIRSR" id="PIRSR606225-1"/>
    </source>
</evidence>
<evidence type="ECO:0000313" key="8">
    <source>
        <dbReference type="EMBL" id="SHE64610.1"/>
    </source>
</evidence>
<comment type="catalytic activity">
    <reaction evidence="3">
        <text>uridine(1911/1915/1917) in 23S rRNA = pseudouridine(1911/1915/1917) in 23S rRNA</text>
        <dbReference type="Rhea" id="RHEA:42524"/>
        <dbReference type="Rhea" id="RHEA-COMP:10097"/>
        <dbReference type="Rhea" id="RHEA-COMP:10098"/>
        <dbReference type="ChEBI" id="CHEBI:65314"/>
        <dbReference type="ChEBI" id="CHEBI:65315"/>
        <dbReference type="EC" id="5.4.99.23"/>
    </reaction>
</comment>
<keyword evidence="2 6" id="KW-0413">Isomerase</keyword>
<reference evidence="8 9" key="1">
    <citation type="submission" date="2016-11" db="EMBL/GenBank/DDBJ databases">
        <authorList>
            <person name="Varghese N."/>
            <person name="Submissions S."/>
        </authorList>
    </citation>
    <scope>NUCLEOTIDE SEQUENCE [LARGE SCALE GENOMIC DNA]</scope>
    <source>
        <strain evidence="8 9">DSM 29341</strain>
    </source>
</reference>
<dbReference type="InterPro" id="IPR006225">
    <property type="entry name" value="PsdUridine_synth_RluC/D"/>
</dbReference>
<dbReference type="OrthoDB" id="9807829at2"/>
<name>A0A1M4V6T0_9RHOB</name>
<dbReference type="Pfam" id="PF00849">
    <property type="entry name" value="PseudoU_synth_2"/>
    <property type="match status" value="1"/>
</dbReference>
<dbReference type="EMBL" id="FQVK01000005">
    <property type="protein sequence ID" value="SHE64610.1"/>
    <property type="molecule type" value="Genomic_DNA"/>
</dbReference>
<accession>A0A1M4V6T0</accession>
<dbReference type="InterPro" id="IPR006145">
    <property type="entry name" value="PsdUridine_synth_RsuA/RluA"/>
</dbReference>
<dbReference type="EC" id="5.4.99.-" evidence="6"/>
<dbReference type="InterPro" id="IPR006224">
    <property type="entry name" value="PsdUridine_synth_RluA-like_CS"/>
</dbReference>
<dbReference type="Pfam" id="PF01479">
    <property type="entry name" value="S4"/>
    <property type="match status" value="1"/>
</dbReference>
<comment type="catalytic activity">
    <reaction evidence="6">
        <text>a uridine in RNA = a pseudouridine in RNA</text>
        <dbReference type="Rhea" id="RHEA:48348"/>
        <dbReference type="Rhea" id="RHEA-COMP:12068"/>
        <dbReference type="Rhea" id="RHEA-COMP:12069"/>
        <dbReference type="ChEBI" id="CHEBI:65314"/>
        <dbReference type="ChEBI" id="CHEBI:65315"/>
    </reaction>
</comment>
<dbReference type="InterPro" id="IPR036986">
    <property type="entry name" value="S4_RNA-bd_sf"/>
</dbReference>
<dbReference type="PANTHER" id="PTHR21600">
    <property type="entry name" value="MITOCHONDRIAL RNA PSEUDOURIDINE SYNTHASE"/>
    <property type="match status" value="1"/>
</dbReference>
<dbReference type="InterPro" id="IPR002942">
    <property type="entry name" value="S4_RNA-bd"/>
</dbReference>
<dbReference type="RefSeq" id="WP_149775082.1">
    <property type="nucleotide sequence ID" value="NZ_FQVK01000005.1"/>
</dbReference>
<dbReference type="GO" id="GO:0003723">
    <property type="term" value="F:RNA binding"/>
    <property type="evidence" value="ECO:0007669"/>
    <property type="project" value="UniProtKB-KW"/>
</dbReference>
<dbReference type="CDD" id="cd00165">
    <property type="entry name" value="S4"/>
    <property type="match status" value="1"/>
</dbReference>
<proteinExistence type="inferred from homology"/>
<dbReference type="InterPro" id="IPR020103">
    <property type="entry name" value="PsdUridine_synth_cat_dom_sf"/>
</dbReference>
<dbReference type="SMART" id="SM00363">
    <property type="entry name" value="S4"/>
    <property type="match status" value="1"/>
</dbReference>
<feature type="domain" description="RNA-binding S4" evidence="7">
    <location>
        <begin position="16"/>
        <end position="87"/>
    </location>
</feature>
<dbReference type="GO" id="GO:0000455">
    <property type="term" value="P:enzyme-directed rRNA pseudouridine synthesis"/>
    <property type="evidence" value="ECO:0007669"/>
    <property type="project" value="UniProtKB-ARBA"/>
</dbReference>
<evidence type="ECO:0000256" key="6">
    <source>
        <dbReference type="RuleBase" id="RU362028"/>
    </source>
</evidence>
<gene>
    <name evidence="8" type="ORF">SAMN05444279_105161</name>
</gene>
<dbReference type="PROSITE" id="PS50889">
    <property type="entry name" value="S4"/>
    <property type="match status" value="1"/>
</dbReference>
<evidence type="ECO:0000256" key="5">
    <source>
        <dbReference type="PROSITE-ProRule" id="PRU00182"/>
    </source>
</evidence>
<dbReference type="NCBIfam" id="TIGR00005">
    <property type="entry name" value="rluA_subfam"/>
    <property type="match status" value="1"/>
</dbReference>
<dbReference type="CDD" id="cd02869">
    <property type="entry name" value="PseudoU_synth_RluA_like"/>
    <property type="match status" value="1"/>
</dbReference>
<comment type="function">
    <text evidence="6">Responsible for synthesis of pseudouridine from uracil.</text>
</comment>
<dbReference type="AlphaFoldDB" id="A0A1M4V6T0"/>
<evidence type="ECO:0000256" key="1">
    <source>
        <dbReference type="ARBA" id="ARBA00010876"/>
    </source>
</evidence>
<protein>
    <recommendedName>
        <fullName evidence="6">Pseudouridine synthase</fullName>
        <ecNumber evidence="6">5.4.99.-</ecNumber>
    </recommendedName>
</protein>
<dbReference type="InterPro" id="IPR050188">
    <property type="entry name" value="RluA_PseudoU_synthase"/>
</dbReference>
<dbReference type="SUPFAM" id="SSF55120">
    <property type="entry name" value="Pseudouridine synthase"/>
    <property type="match status" value="1"/>
</dbReference>
<organism evidence="8 9">
    <name type="scientific">Ruegeria intermedia</name>
    <dbReference type="NCBI Taxonomy" id="996115"/>
    <lineage>
        <taxon>Bacteria</taxon>
        <taxon>Pseudomonadati</taxon>
        <taxon>Pseudomonadota</taxon>
        <taxon>Alphaproteobacteria</taxon>
        <taxon>Rhodobacterales</taxon>
        <taxon>Roseobacteraceae</taxon>
        <taxon>Ruegeria</taxon>
    </lineage>
</organism>
<dbReference type="Gene3D" id="3.10.290.10">
    <property type="entry name" value="RNA-binding S4 domain"/>
    <property type="match status" value="1"/>
</dbReference>
<comment type="similarity">
    <text evidence="1 6">Belongs to the pseudouridine synthase RluA family.</text>
</comment>
<dbReference type="Gene3D" id="3.30.2350.10">
    <property type="entry name" value="Pseudouridine synthase"/>
    <property type="match status" value="1"/>
</dbReference>
<dbReference type="Proteomes" id="UP000325134">
    <property type="component" value="Unassembled WGS sequence"/>
</dbReference>
<evidence type="ECO:0000256" key="2">
    <source>
        <dbReference type="ARBA" id="ARBA00023235"/>
    </source>
</evidence>
<dbReference type="PROSITE" id="PS01129">
    <property type="entry name" value="PSI_RLU"/>
    <property type="match status" value="1"/>
</dbReference>
<keyword evidence="9" id="KW-1185">Reference proteome</keyword>